<comment type="similarity">
    <text evidence="1">Belongs to the TrhO family.</text>
</comment>
<comment type="function">
    <text evidence="1">Catalyzes oxygen-dependent 5-hydroxyuridine (ho5U) modification at position 34 in tRNAs.</text>
</comment>
<proteinExistence type="inferred from homology"/>
<dbReference type="Gene3D" id="3.40.250.10">
    <property type="entry name" value="Rhodanese-like domain"/>
    <property type="match status" value="1"/>
</dbReference>
<name>A0A086CHB1_9CHRO</name>
<dbReference type="Pfam" id="PF17773">
    <property type="entry name" value="UPF0176_N"/>
    <property type="match status" value="1"/>
</dbReference>
<comment type="catalytic activity">
    <reaction evidence="1">
        <text>uridine(34) in tRNA + AH2 + O2 = 5-hydroxyuridine(34) in tRNA + A + H2O</text>
        <dbReference type="Rhea" id="RHEA:64224"/>
        <dbReference type="Rhea" id="RHEA-COMP:11727"/>
        <dbReference type="Rhea" id="RHEA-COMP:13381"/>
        <dbReference type="ChEBI" id="CHEBI:13193"/>
        <dbReference type="ChEBI" id="CHEBI:15377"/>
        <dbReference type="ChEBI" id="CHEBI:15379"/>
        <dbReference type="ChEBI" id="CHEBI:17499"/>
        <dbReference type="ChEBI" id="CHEBI:65315"/>
        <dbReference type="ChEBI" id="CHEBI:136877"/>
    </reaction>
</comment>
<accession>A0A086CHB1</accession>
<dbReference type="PATRIC" id="fig|1527444.3.peg.619"/>
<keyword evidence="1" id="KW-0560">Oxidoreductase</keyword>
<dbReference type="PANTHER" id="PTHR43268:SF3">
    <property type="entry name" value="RHODANESE-LIKE DOMAIN-CONTAINING PROTEIN 7-RELATED"/>
    <property type="match status" value="1"/>
</dbReference>
<dbReference type="InterPro" id="IPR001763">
    <property type="entry name" value="Rhodanese-like_dom"/>
</dbReference>
<dbReference type="PANTHER" id="PTHR43268">
    <property type="entry name" value="THIOSULFATE SULFURTRANSFERASE/RHODANESE-LIKE DOMAIN-CONTAINING PROTEIN 2"/>
    <property type="match status" value="1"/>
</dbReference>
<comment type="caution">
    <text evidence="3">The sequence shown here is derived from an EMBL/GenBank/DDBJ whole genome shotgun (WGS) entry which is preliminary data.</text>
</comment>
<dbReference type="InterPro" id="IPR020936">
    <property type="entry name" value="TrhO"/>
</dbReference>
<dbReference type="GO" id="GO:0016705">
    <property type="term" value="F:oxidoreductase activity, acting on paired donors, with incorporation or reduction of molecular oxygen"/>
    <property type="evidence" value="ECO:0007669"/>
    <property type="project" value="UniProtKB-UniRule"/>
</dbReference>
<dbReference type="EMBL" id="JPSP01000005">
    <property type="protein sequence ID" value="KFF41575.1"/>
    <property type="molecule type" value="Genomic_DNA"/>
</dbReference>
<dbReference type="SUPFAM" id="SSF52821">
    <property type="entry name" value="Rhodanese/Cell cycle control phosphatase"/>
    <property type="match status" value="1"/>
</dbReference>
<sequence length="279" mass="32065">MSYTVATFYKFIFFSEYAEKKSSLFKYCQDHSIKGTILLSQEGINGTIAGTSENVHKIVDYLKEDVRFIDLEVKYSMSSYLPFKRIKVRLKQEIVTLGISEIYPEQQVGTYVDPEEWNNILENEEIPVIDTRNIYEIAIGTFKGAINPQTHFFREFPSYIKNNLNPEKHKKVAMFCTGGIRCEKASSYLLKKGFKEVFHLKGGILNYLKNIPESQSLWEGECFVFDERVAVKHKLEKGNYKMCTGCGYPIADAYSLSNYSTKSISCPHCSFNLSTKEIL</sequence>
<evidence type="ECO:0000313" key="4">
    <source>
        <dbReference type="Proteomes" id="UP000028922"/>
    </source>
</evidence>
<keyword evidence="1" id="KW-0819">tRNA processing</keyword>
<dbReference type="Proteomes" id="UP000028922">
    <property type="component" value="Unassembled WGS sequence"/>
</dbReference>
<dbReference type="Gene3D" id="3.30.70.100">
    <property type="match status" value="1"/>
</dbReference>
<evidence type="ECO:0000313" key="3">
    <source>
        <dbReference type="EMBL" id="KFF41575.1"/>
    </source>
</evidence>
<dbReference type="NCBIfam" id="NF001136">
    <property type="entry name" value="PRK00142.1-4"/>
    <property type="match status" value="1"/>
</dbReference>
<dbReference type="GO" id="GO:0006400">
    <property type="term" value="P:tRNA modification"/>
    <property type="evidence" value="ECO:0007669"/>
    <property type="project" value="UniProtKB-UniRule"/>
</dbReference>
<reference evidence="3 4" key="1">
    <citation type="submission" date="2014-08" db="EMBL/GenBank/DDBJ databases">
        <title>Comparative genomics reveals surprising divergence of two closely related strains of uncultivated UCYN-A cyanobacteria.</title>
        <authorList>
            <person name="Bombar D."/>
            <person name="Heller P."/>
            <person name="Sanchez-Baracaldo P."/>
            <person name="Carter B.J."/>
            <person name="Zert J.P."/>
        </authorList>
    </citation>
    <scope>NUCLEOTIDE SEQUENCE [LARGE SCALE GENOMIC DNA]</scope>
</reference>
<dbReference type="HAMAP" id="MF_00469">
    <property type="entry name" value="TrhO"/>
    <property type="match status" value="1"/>
</dbReference>
<gene>
    <name evidence="1" type="primary">trhO</name>
    <name evidence="3" type="ORF">ucyna2_00645</name>
</gene>
<evidence type="ECO:0000256" key="1">
    <source>
        <dbReference type="HAMAP-Rule" id="MF_00469"/>
    </source>
</evidence>
<dbReference type="CDD" id="cd01518">
    <property type="entry name" value="RHOD_YceA"/>
    <property type="match status" value="1"/>
</dbReference>
<dbReference type="SMART" id="SM00450">
    <property type="entry name" value="RHOD"/>
    <property type="match status" value="1"/>
</dbReference>
<dbReference type="Pfam" id="PF00581">
    <property type="entry name" value="Rhodanese"/>
    <property type="match status" value="1"/>
</dbReference>
<organism evidence="3 4">
    <name type="scientific">Candidatus Atelocyanobacterium thalassa isolate SIO64986</name>
    <dbReference type="NCBI Taxonomy" id="1527444"/>
    <lineage>
        <taxon>Bacteria</taxon>
        <taxon>Bacillati</taxon>
        <taxon>Cyanobacteriota</taxon>
        <taxon>Cyanophyceae</taxon>
        <taxon>Oscillatoriophycideae</taxon>
        <taxon>Chroococcales</taxon>
        <taxon>Aphanothecaceae</taxon>
        <taxon>Candidatus Atelocyanobacterium</taxon>
        <taxon>Candidatus Atelocyanobacterium thalassae</taxon>
    </lineage>
</organism>
<dbReference type="InterPro" id="IPR036873">
    <property type="entry name" value="Rhodanese-like_dom_sf"/>
</dbReference>
<feature type="domain" description="Rhodanese" evidence="2">
    <location>
        <begin position="122"/>
        <end position="216"/>
    </location>
</feature>
<dbReference type="eggNOG" id="COG1054">
    <property type="taxonomic scope" value="Bacteria"/>
</dbReference>
<evidence type="ECO:0000259" key="2">
    <source>
        <dbReference type="PROSITE" id="PS50206"/>
    </source>
</evidence>
<protein>
    <recommendedName>
        <fullName evidence="1">tRNA uridine(34) hydroxylase</fullName>
        <ecNumber evidence="1">1.14.-.-</ecNumber>
    </recommendedName>
    <alternativeName>
        <fullName evidence="1">tRNA hydroxylation protein O</fullName>
    </alternativeName>
</protein>
<dbReference type="EC" id="1.14.-.-" evidence="1"/>
<dbReference type="AlphaFoldDB" id="A0A086CHB1"/>
<dbReference type="GO" id="GO:0016740">
    <property type="term" value="F:transferase activity"/>
    <property type="evidence" value="ECO:0007669"/>
    <property type="project" value="UniProtKB-KW"/>
</dbReference>
<dbReference type="PROSITE" id="PS50206">
    <property type="entry name" value="RHODANESE_3"/>
    <property type="match status" value="1"/>
</dbReference>
<dbReference type="InterPro" id="IPR040503">
    <property type="entry name" value="TRHO_N"/>
</dbReference>
<keyword evidence="3" id="KW-0808">Transferase</keyword>